<keyword evidence="1" id="KW-0812">Transmembrane</keyword>
<keyword evidence="3" id="KW-1185">Reference proteome</keyword>
<organism evidence="2 3">
    <name type="scientific">Lucilia cuprina</name>
    <name type="common">Green bottle fly</name>
    <name type="synonym">Australian sheep blowfly</name>
    <dbReference type="NCBI Taxonomy" id="7375"/>
    <lineage>
        <taxon>Eukaryota</taxon>
        <taxon>Metazoa</taxon>
        <taxon>Ecdysozoa</taxon>
        <taxon>Arthropoda</taxon>
        <taxon>Hexapoda</taxon>
        <taxon>Insecta</taxon>
        <taxon>Pterygota</taxon>
        <taxon>Neoptera</taxon>
        <taxon>Endopterygota</taxon>
        <taxon>Diptera</taxon>
        <taxon>Brachycera</taxon>
        <taxon>Muscomorpha</taxon>
        <taxon>Oestroidea</taxon>
        <taxon>Calliphoridae</taxon>
        <taxon>Luciliinae</taxon>
        <taxon>Lucilia</taxon>
    </lineage>
</organism>
<evidence type="ECO:0000313" key="2">
    <source>
        <dbReference type="EMBL" id="KNC30878.1"/>
    </source>
</evidence>
<protein>
    <submittedName>
        <fullName evidence="2">Uncharacterized protein</fullName>
    </submittedName>
</protein>
<dbReference type="OrthoDB" id="8118226at2759"/>
<feature type="transmembrane region" description="Helical" evidence="1">
    <location>
        <begin position="12"/>
        <end position="38"/>
    </location>
</feature>
<feature type="transmembrane region" description="Helical" evidence="1">
    <location>
        <begin position="130"/>
        <end position="155"/>
    </location>
</feature>
<accession>A0A0L0CES0</accession>
<feature type="transmembrane region" description="Helical" evidence="1">
    <location>
        <begin position="58"/>
        <end position="86"/>
    </location>
</feature>
<dbReference type="AlphaFoldDB" id="A0A0L0CES0"/>
<dbReference type="InterPro" id="IPR031720">
    <property type="entry name" value="DUF4728"/>
</dbReference>
<evidence type="ECO:0000256" key="1">
    <source>
        <dbReference type="SAM" id="Phobius"/>
    </source>
</evidence>
<dbReference type="PANTHER" id="PTHR36694:SF11">
    <property type="entry name" value="LP21121P-RELATED"/>
    <property type="match status" value="1"/>
</dbReference>
<dbReference type="Proteomes" id="UP000037069">
    <property type="component" value="Unassembled WGS sequence"/>
</dbReference>
<sequence>MNHLCGIRLSTVGVVVGWFNLIGAFFSTILIIVAFTQLDDVVKMIEEQMNDPVNKEGIRTMVIIALSVYLTVCLANVFASAMLIVGTVKERHLLLTPWLINAYIFIFFNVLNFIYMLYMSIADRVPIGSILLWVITAALSLAIQCTIWNAIYSLYKQIRANRDLQQRLLPTTTSTSYTNYTKMPPTSN</sequence>
<dbReference type="OMA" id="SRVFCMR"/>
<feature type="transmembrane region" description="Helical" evidence="1">
    <location>
        <begin position="98"/>
        <end position="118"/>
    </location>
</feature>
<keyword evidence="1" id="KW-1133">Transmembrane helix</keyword>
<dbReference type="Pfam" id="PF15860">
    <property type="entry name" value="DUF4728"/>
    <property type="match status" value="1"/>
</dbReference>
<name>A0A0L0CES0_LUCCU</name>
<evidence type="ECO:0000313" key="3">
    <source>
        <dbReference type="Proteomes" id="UP000037069"/>
    </source>
</evidence>
<keyword evidence="1" id="KW-0472">Membrane</keyword>
<reference evidence="2 3" key="1">
    <citation type="journal article" date="2015" name="Nat. Commun.">
        <title>Lucilia cuprina genome unlocks parasitic fly biology to underpin future interventions.</title>
        <authorList>
            <person name="Anstead C.A."/>
            <person name="Korhonen P.K."/>
            <person name="Young N.D."/>
            <person name="Hall R.S."/>
            <person name="Jex A.R."/>
            <person name="Murali S.C."/>
            <person name="Hughes D.S."/>
            <person name="Lee S.F."/>
            <person name="Perry T."/>
            <person name="Stroehlein A.J."/>
            <person name="Ansell B.R."/>
            <person name="Breugelmans B."/>
            <person name="Hofmann A."/>
            <person name="Qu J."/>
            <person name="Dugan S."/>
            <person name="Lee S.L."/>
            <person name="Chao H."/>
            <person name="Dinh H."/>
            <person name="Han Y."/>
            <person name="Doddapaneni H.V."/>
            <person name="Worley K.C."/>
            <person name="Muzny D.M."/>
            <person name="Ioannidis P."/>
            <person name="Waterhouse R.M."/>
            <person name="Zdobnov E.M."/>
            <person name="James P.J."/>
            <person name="Bagnall N.H."/>
            <person name="Kotze A.C."/>
            <person name="Gibbs R.A."/>
            <person name="Richards S."/>
            <person name="Batterham P."/>
            <person name="Gasser R.B."/>
        </authorList>
    </citation>
    <scope>NUCLEOTIDE SEQUENCE [LARGE SCALE GENOMIC DNA]</scope>
    <source>
        <strain evidence="2 3">LS</strain>
        <tissue evidence="2">Full body</tissue>
    </source>
</reference>
<dbReference type="PANTHER" id="PTHR36694">
    <property type="entry name" value="PASIFLORA 1, ISOFORM A-RELATED"/>
    <property type="match status" value="1"/>
</dbReference>
<proteinExistence type="predicted"/>
<gene>
    <name evidence="2" type="ORF">FF38_01589</name>
</gene>
<comment type="caution">
    <text evidence="2">The sequence shown here is derived from an EMBL/GenBank/DDBJ whole genome shotgun (WGS) entry which is preliminary data.</text>
</comment>
<dbReference type="EMBL" id="JRES01000487">
    <property type="protein sequence ID" value="KNC30878.1"/>
    <property type="molecule type" value="Genomic_DNA"/>
</dbReference>